<accession>A0ABT6M015</accession>
<name>A0ABT6M015_9ACTN</name>
<reference evidence="1 2" key="1">
    <citation type="submission" date="2023-04" db="EMBL/GenBank/DDBJ databases">
        <title>Forest soil microbial communities from Buena Vista Peninsula, Colon Province, Panama.</title>
        <authorList>
            <person name="Bouskill N."/>
        </authorList>
    </citation>
    <scope>NUCLEOTIDE SEQUENCE [LARGE SCALE GENOMIC DNA]</scope>
    <source>
        <strain evidence="1 2">GGS1</strain>
    </source>
</reference>
<evidence type="ECO:0000313" key="1">
    <source>
        <dbReference type="EMBL" id="MDH6221425.1"/>
    </source>
</evidence>
<comment type="caution">
    <text evidence="1">The sequence shown here is derived from an EMBL/GenBank/DDBJ whole genome shotgun (WGS) entry which is preliminary data.</text>
</comment>
<evidence type="ECO:0000313" key="2">
    <source>
        <dbReference type="Proteomes" id="UP001160499"/>
    </source>
</evidence>
<proteinExistence type="predicted"/>
<keyword evidence="2" id="KW-1185">Reference proteome</keyword>
<gene>
    <name evidence="1" type="ORF">M2283_008771</name>
</gene>
<dbReference type="EMBL" id="JARXVH010000022">
    <property type="protein sequence ID" value="MDH6221425.1"/>
    <property type="molecule type" value="Genomic_DNA"/>
</dbReference>
<sequence length="68" mass="7711">MQNTVHWYRDVTFKEDKSQVRTHNTPAVLADLRNLVRGALKLAGHANIAAARRSHTDRDRVLALYGIT</sequence>
<dbReference type="Proteomes" id="UP001160499">
    <property type="component" value="Unassembled WGS sequence"/>
</dbReference>
<protein>
    <submittedName>
        <fullName evidence="1">Transposase YbfD/YdcC</fullName>
    </submittedName>
</protein>
<organism evidence="1 2">
    <name type="scientific">Streptomyces pseudovenezuelae</name>
    <dbReference type="NCBI Taxonomy" id="67350"/>
    <lineage>
        <taxon>Bacteria</taxon>
        <taxon>Bacillati</taxon>
        <taxon>Actinomycetota</taxon>
        <taxon>Actinomycetes</taxon>
        <taxon>Kitasatosporales</taxon>
        <taxon>Streptomycetaceae</taxon>
        <taxon>Streptomyces</taxon>
        <taxon>Streptomyces aurantiacus group</taxon>
    </lineage>
</organism>